<evidence type="ECO:0000256" key="6">
    <source>
        <dbReference type="ARBA" id="ARBA00023040"/>
    </source>
</evidence>
<feature type="transmembrane region" description="Helical" evidence="12">
    <location>
        <begin position="224"/>
        <end position="246"/>
    </location>
</feature>
<dbReference type="AlphaFoldDB" id="A0AAV1YVI6"/>
<evidence type="ECO:0000313" key="16">
    <source>
        <dbReference type="Proteomes" id="UP001497382"/>
    </source>
</evidence>
<dbReference type="InterPro" id="IPR001879">
    <property type="entry name" value="GPCR_2_extracellular_dom"/>
</dbReference>
<dbReference type="Proteomes" id="UP001497382">
    <property type="component" value="Unassembled WGS sequence"/>
</dbReference>
<feature type="transmembrane region" description="Helical" evidence="12">
    <location>
        <begin position="305"/>
        <end position="325"/>
    </location>
</feature>
<feature type="transmembrane region" description="Helical" evidence="12">
    <location>
        <begin position="149"/>
        <end position="170"/>
    </location>
</feature>
<dbReference type="SUPFAM" id="SSF111418">
    <property type="entry name" value="Hormone receptor domain"/>
    <property type="match status" value="1"/>
</dbReference>
<dbReference type="Gene3D" id="4.10.1240.10">
    <property type="entry name" value="GPCR, family 2, extracellular hormone receptor domain"/>
    <property type="match status" value="1"/>
</dbReference>
<dbReference type="Pfam" id="PF00002">
    <property type="entry name" value="7tm_2"/>
    <property type="match status" value="1"/>
</dbReference>
<dbReference type="GO" id="GO:0005886">
    <property type="term" value="C:plasma membrane"/>
    <property type="evidence" value="ECO:0007669"/>
    <property type="project" value="UniProtKB-SubCell"/>
</dbReference>
<evidence type="ECO:0000256" key="9">
    <source>
        <dbReference type="ARBA" id="ARBA00023180"/>
    </source>
</evidence>
<dbReference type="InterPro" id="IPR000832">
    <property type="entry name" value="GPCR_2_secretin-like"/>
</dbReference>
<protein>
    <submittedName>
        <fullName evidence="15">Uncharacterized protein</fullName>
    </submittedName>
</protein>
<dbReference type="PANTHER" id="PTHR45620:SF15">
    <property type="entry name" value="DIURETIC HORMONE 44 RECEPTOR 1-RELATED"/>
    <property type="match status" value="1"/>
</dbReference>
<feature type="compositionally biased region" description="Low complexity" evidence="11">
    <location>
        <begin position="399"/>
        <end position="410"/>
    </location>
</feature>
<keyword evidence="4 12" id="KW-0812">Transmembrane</keyword>
<feature type="domain" description="G-protein coupled receptors family 2 profile 1" evidence="13">
    <location>
        <begin position="17"/>
        <end position="99"/>
    </location>
</feature>
<evidence type="ECO:0000256" key="12">
    <source>
        <dbReference type="SAM" id="Phobius"/>
    </source>
</evidence>
<keyword evidence="6" id="KW-0297">G-protein coupled receptor</keyword>
<dbReference type="GO" id="GO:0017046">
    <property type="term" value="F:peptide hormone binding"/>
    <property type="evidence" value="ECO:0007669"/>
    <property type="project" value="TreeGrafter"/>
</dbReference>
<organism evidence="15 16">
    <name type="scientific">Larinioides sclopetarius</name>
    <dbReference type="NCBI Taxonomy" id="280406"/>
    <lineage>
        <taxon>Eukaryota</taxon>
        <taxon>Metazoa</taxon>
        <taxon>Ecdysozoa</taxon>
        <taxon>Arthropoda</taxon>
        <taxon>Chelicerata</taxon>
        <taxon>Arachnida</taxon>
        <taxon>Araneae</taxon>
        <taxon>Araneomorphae</taxon>
        <taxon>Entelegynae</taxon>
        <taxon>Araneoidea</taxon>
        <taxon>Araneidae</taxon>
        <taxon>Larinioides</taxon>
    </lineage>
</organism>
<feature type="domain" description="G-protein coupled receptors family 2 profile 2" evidence="14">
    <location>
        <begin position="112"/>
        <end position="360"/>
    </location>
</feature>
<dbReference type="GO" id="GO:0007188">
    <property type="term" value="P:adenylate cyclase-modulating G protein-coupled receptor signaling pathway"/>
    <property type="evidence" value="ECO:0007669"/>
    <property type="project" value="TreeGrafter"/>
</dbReference>
<keyword evidence="16" id="KW-1185">Reference proteome</keyword>
<dbReference type="InterPro" id="IPR036445">
    <property type="entry name" value="GPCR_2_extracell_dom_sf"/>
</dbReference>
<keyword evidence="5 12" id="KW-1133">Transmembrane helix</keyword>
<keyword evidence="3" id="KW-1003">Cell membrane</keyword>
<evidence type="ECO:0000259" key="14">
    <source>
        <dbReference type="PROSITE" id="PS50261"/>
    </source>
</evidence>
<evidence type="ECO:0000256" key="11">
    <source>
        <dbReference type="SAM" id="MobiDB-lite"/>
    </source>
</evidence>
<evidence type="ECO:0000256" key="10">
    <source>
        <dbReference type="ARBA" id="ARBA00023224"/>
    </source>
</evidence>
<reference evidence="15 16" key="1">
    <citation type="submission" date="2024-04" db="EMBL/GenBank/DDBJ databases">
        <authorList>
            <person name="Rising A."/>
            <person name="Reimegard J."/>
            <person name="Sonavane S."/>
            <person name="Akerstrom W."/>
            <person name="Nylinder S."/>
            <person name="Hedman E."/>
            <person name="Kallberg Y."/>
        </authorList>
    </citation>
    <scope>NUCLEOTIDE SEQUENCE [LARGE SCALE GENOMIC DNA]</scope>
</reference>
<comment type="subcellular location">
    <subcellularLocation>
        <location evidence="1">Cell membrane</location>
        <topology evidence="1">Multi-pass membrane protein</topology>
    </subcellularLocation>
</comment>
<evidence type="ECO:0000256" key="8">
    <source>
        <dbReference type="ARBA" id="ARBA00023170"/>
    </source>
</evidence>
<dbReference type="GO" id="GO:0008528">
    <property type="term" value="F:G protein-coupled peptide receptor activity"/>
    <property type="evidence" value="ECO:0007669"/>
    <property type="project" value="TreeGrafter"/>
</dbReference>
<dbReference type="CDD" id="cd15041">
    <property type="entry name" value="7tmB1_hormone_R"/>
    <property type="match status" value="1"/>
</dbReference>
<sequence>MAQVQDIMIVMEEQEVECLQRYQNLTFEGAFCEAAWDSFLCWPPIAAGETLLRPCPLLDTMGTIIGENPHPEMLAVRSCDENGLWVGNITNFTRCVTNIQELYPNSWTPTIIALIVVIGSTLSIITLCLSLFIFFYFRSLKCSRLQVHRNLSIALLLNLILLIVSSSPILTDSSYKHTEWLCKSVLTLQMYSSLASINWMFVEGLLLHSRVTVHIFKKDAPFKLYYCIGWGFPAICIGLWCLLMTYHHNTHCWAGYGGQQYIWLITGPMIAALLVNSVFLVDIIRILVTKRLVKQTAETTHVRKAVKATALLFPLLGIPHLLFCINPKDNGTLEEAYMIVNAFVKSSQGLFVSVLYCFMNADVQMALRKAYMRSVAQRNPDYHYRCRRGLSQTSGTYVSSHSEGSSFQSESNRKKRPPPRAVLRLQEVPKHQENKGKVETTTVIF</sequence>
<feature type="transmembrane region" description="Helical" evidence="12">
    <location>
        <begin position="261"/>
        <end position="284"/>
    </location>
</feature>
<keyword evidence="8" id="KW-0675">Receptor</keyword>
<comment type="similarity">
    <text evidence="2">Belongs to the G-protein coupled receptor 2 family.</text>
</comment>
<feature type="region of interest" description="Disordered" evidence="11">
    <location>
        <begin position="393"/>
        <end position="420"/>
    </location>
</feature>
<dbReference type="InterPro" id="IPR017983">
    <property type="entry name" value="GPCR_2_secretin-like_CS"/>
</dbReference>
<name>A0AAV1YVI6_9ARAC</name>
<dbReference type="PROSITE" id="PS50227">
    <property type="entry name" value="G_PROTEIN_RECEP_F2_3"/>
    <property type="match status" value="1"/>
</dbReference>
<evidence type="ECO:0000256" key="4">
    <source>
        <dbReference type="ARBA" id="ARBA00022692"/>
    </source>
</evidence>
<evidence type="ECO:0000259" key="13">
    <source>
        <dbReference type="PROSITE" id="PS50227"/>
    </source>
</evidence>
<keyword evidence="10" id="KW-0807">Transducer</keyword>
<evidence type="ECO:0000256" key="1">
    <source>
        <dbReference type="ARBA" id="ARBA00004651"/>
    </source>
</evidence>
<dbReference type="SMART" id="SM00008">
    <property type="entry name" value="HormR"/>
    <property type="match status" value="1"/>
</dbReference>
<evidence type="ECO:0000256" key="7">
    <source>
        <dbReference type="ARBA" id="ARBA00023136"/>
    </source>
</evidence>
<comment type="caution">
    <text evidence="15">The sequence shown here is derived from an EMBL/GenBank/DDBJ whole genome shotgun (WGS) entry which is preliminary data.</text>
</comment>
<evidence type="ECO:0000256" key="2">
    <source>
        <dbReference type="ARBA" id="ARBA00005314"/>
    </source>
</evidence>
<dbReference type="InterPro" id="IPR050332">
    <property type="entry name" value="GPCR_2"/>
</dbReference>
<dbReference type="Gene3D" id="1.20.1070.10">
    <property type="entry name" value="Rhodopsin 7-helix transmembrane proteins"/>
    <property type="match status" value="1"/>
</dbReference>
<keyword evidence="7 12" id="KW-0472">Membrane</keyword>
<dbReference type="GO" id="GO:0007166">
    <property type="term" value="P:cell surface receptor signaling pathway"/>
    <property type="evidence" value="ECO:0007669"/>
    <property type="project" value="InterPro"/>
</dbReference>
<dbReference type="PANTHER" id="PTHR45620">
    <property type="entry name" value="PDF RECEPTOR-LIKE PROTEIN-RELATED"/>
    <property type="match status" value="1"/>
</dbReference>
<feature type="transmembrane region" description="Helical" evidence="12">
    <location>
        <begin position="337"/>
        <end position="359"/>
    </location>
</feature>
<gene>
    <name evidence="15" type="ORF">LARSCL_LOCUS699</name>
</gene>
<dbReference type="SUPFAM" id="SSF81321">
    <property type="entry name" value="Family A G protein-coupled receptor-like"/>
    <property type="match status" value="1"/>
</dbReference>
<dbReference type="PROSITE" id="PS00650">
    <property type="entry name" value="G_PROTEIN_RECEP_F2_2"/>
    <property type="match status" value="1"/>
</dbReference>
<feature type="transmembrane region" description="Helical" evidence="12">
    <location>
        <begin position="111"/>
        <end position="137"/>
    </location>
</feature>
<dbReference type="PRINTS" id="PR00249">
    <property type="entry name" value="GPCRSECRETIN"/>
</dbReference>
<dbReference type="InterPro" id="IPR017981">
    <property type="entry name" value="GPCR_2-like_7TM"/>
</dbReference>
<evidence type="ECO:0000313" key="15">
    <source>
        <dbReference type="EMBL" id="CAL1261938.1"/>
    </source>
</evidence>
<dbReference type="Pfam" id="PF02793">
    <property type="entry name" value="HRM"/>
    <property type="match status" value="1"/>
</dbReference>
<keyword evidence="9" id="KW-0325">Glycoprotein</keyword>
<dbReference type="PROSITE" id="PS50261">
    <property type="entry name" value="G_PROTEIN_RECEP_F2_4"/>
    <property type="match status" value="1"/>
</dbReference>
<accession>A0AAV1YVI6</accession>
<evidence type="ECO:0000256" key="3">
    <source>
        <dbReference type="ARBA" id="ARBA00022475"/>
    </source>
</evidence>
<dbReference type="EMBL" id="CAXIEN010000004">
    <property type="protein sequence ID" value="CAL1261938.1"/>
    <property type="molecule type" value="Genomic_DNA"/>
</dbReference>
<evidence type="ECO:0000256" key="5">
    <source>
        <dbReference type="ARBA" id="ARBA00022989"/>
    </source>
</evidence>
<feature type="transmembrane region" description="Helical" evidence="12">
    <location>
        <begin position="190"/>
        <end position="212"/>
    </location>
</feature>
<proteinExistence type="inferred from homology"/>